<keyword evidence="1" id="KW-0813">Transport</keyword>
<evidence type="ECO:0000256" key="3">
    <source>
        <dbReference type="ARBA" id="ARBA00022519"/>
    </source>
</evidence>
<evidence type="ECO:0000256" key="7">
    <source>
        <dbReference type="ARBA" id="ARBA00023136"/>
    </source>
</evidence>
<dbReference type="InterPro" id="IPR003439">
    <property type="entry name" value="ABC_transporter-like_ATP-bd"/>
</dbReference>
<keyword evidence="10" id="KW-1185">Reference proteome</keyword>
<keyword evidence="2" id="KW-1003">Cell membrane</keyword>
<evidence type="ECO:0000256" key="5">
    <source>
        <dbReference type="ARBA" id="ARBA00022840"/>
    </source>
</evidence>
<protein>
    <submittedName>
        <fullName evidence="9">Thiamine transport system ATP-binding protein</fullName>
    </submittedName>
</protein>
<dbReference type="PANTHER" id="PTHR42781:SF1">
    <property type="entry name" value="THIAMINE IMPORT ATP-BINDING PROTEIN THIQ"/>
    <property type="match status" value="1"/>
</dbReference>
<sequence length="232" mass="24184">MLELADLTIRAGAFTLRADMTLQPGERVAVIGPSGAGKSTLLDVIAGFYAPEAGVVRWQGRDITGLAPGARPVSILFQDQNLFPHLSLARNLGLALRPGGGRLGEADTMNVEEALAEVGLAGFGARKPAQLSGGQASRAALARVMLQDRPVLLLDEPFAALGPALKTEMLDRVAALAEARGALTLLVSHDPADARRFAERTVLVADGVAHPPRDTKALFDDPPAALAAYLGA</sequence>
<evidence type="ECO:0000313" key="9">
    <source>
        <dbReference type="EMBL" id="SIS98321.1"/>
    </source>
</evidence>
<dbReference type="RefSeq" id="WP_076448700.1">
    <property type="nucleotide sequence ID" value="NZ_FTOQ01000008.1"/>
</dbReference>
<dbReference type="SUPFAM" id="SSF52540">
    <property type="entry name" value="P-loop containing nucleoside triphosphate hydrolases"/>
    <property type="match status" value="1"/>
</dbReference>
<dbReference type="InterPro" id="IPR050093">
    <property type="entry name" value="ABC_SmlMolc_Importer"/>
</dbReference>
<reference evidence="10" key="1">
    <citation type="submission" date="2017-01" db="EMBL/GenBank/DDBJ databases">
        <authorList>
            <person name="Varghese N."/>
            <person name="Submissions S."/>
        </authorList>
    </citation>
    <scope>NUCLEOTIDE SEQUENCE [LARGE SCALE GENOMIC DNA]</scope>
    <source>
        <strain evidence="10">DSM 29430</strain>
    </source>
</reference>
<dbReference type="AlphaFoldDB" id="A0A1N7NJ82"/>
<dbReference type="Proteomes" id="UP000186684">
    <property type="component" value="Unassembled WGS sequence"/>
</dbReference>
<dbReference type="Pfam" id="PF00005">
    <property type="entry name" value="ABC_tran"/>
    <property type="match status" value="1"/>
</dbReference>
<name>A0A1N7NJ82_9RHOB</name>
<feature type="domain" description="ABC transporter" evidence="8">
    <location>
        <begin position="2"/>
        <end position="231"/>
    </location>
</feature>
<organism evidence="9 10">
    <name type="scientific">Roseivivax lentus</name>
    <dbReference type="NCBI Taxonomy" id="633194"/>
    <lineage>
        <taxon>Bacteria</taxon>
        <taxon>Pseudomonadati</taxon>
        <taxon>Pseudomonadota</taxon>
        <taxon>Alphaproteobacteria</taxon>
        <taxon>Rhodobacterales</taxon>
        <taxon>Roseobacteraceae</taxon>
        <taxon>Roseivivax</taxon>
    </lineage>
</organism>
<proteinExistence type="predicted"/>
<evidence type="ECO:0000256" key="4">
    <source>
        <dbReference type="ARBA" id="ARBA00022741"/>
    </source>
</evidence>
<dbReference type="OrthoDB" id="9802264at2"/>
<evidence type="ECO:0000256" key="6">
    <source>
        <dbReference type="ARBA" id="ARBA00022967"/>
    </source>
</evidence>
<dbReference type="InterPro" id="IPR017871">
    <property type="entry name" value="ABC_transporter-like_CS"/>
</dbReference>
<evidence type="ECO:0000256" key="2">
    <source>
        <dbReference type="ARBA" id="ARBA00022475"/>
    </source>
</evidence>
<evidence type="ECO:0000256" key="1">
    <source>
        <dbReference type="ARBA" id="ARBA00022448"/>
    </source>
</evidence>
<dbReference type="SMART" id="SM00382">
    <property type="entry name" value="AAA"/>
    <property type="match status" value="1"/>
</dbReference>
<dbReference type="PROSITE" id="PS00211">
    <property type="entry name" value="ABC_TRANSPORTER_1"/>
    <property type="match status" value="1"/>
</dbReference>
<dbReference type="PANTHER" id="PTHR42781">
    <property type="entry name" value="SPERMIDINE/PUTRESCINE IMPORT ATP-BINDING PROTEIN POTA"/>
    <property type="match status" value="1"/>
</dbReference>
<dbReference type="EMBL" id="FTOQ01000008">
    <property type="protein sequence ID" value="SIS98321.1"/>
    <property type="molecule type" value="Genomic_DNA"/>
</dbReference>
<keyword evidence="6" id="KW-1278">Translocase</keyword>
<dbReference type="InterPro" id="IPR027417">
    <property type="entry name" value="P-loop_NTPase"/>
</dbReference>
<keyword evidence="4" id="KW-0547">Nucleotide-binding</keyword>
<keyword evidence="3" id="KW-0997">Cell inner membrane</keyword>
<evidence type="ECO:0000313" key="10">
    <source>
        <dbReference type="Proteomes" id="UP000186684"/>
    </source>
</evidence>
<dbReference type="InterPro" id="IPR003593">
    <property type="entry name" value="AAA+_ATPase"/>
</dbReference>
<evidence type="ECO:0000259" key="8">
    <source>
        <dbReference type="PROSITE" id="PS50893"/>
    </source>
</evidence>
<dbReference type="PROSITE" id="PS50893">
    <property type="entry name" value="ABC_TRANSPORTER_2"/>
    <property type="match status" value="1"/>
</dbReference>
<dbReference type="Gene3D" id="3.40.50.300">
    <property type="entry name" value="P-loop containing nucleotide triphosphate hydrolases"/>
    <property type="match status" value="1"/>
</dbReference>
<keyword evidence="7" id="KW-0472">Membrane</keyword>
<gene>
    <name evidence="9" type="ORF">SAMN05421759_108149</name>
</gene>
<accession>A0A1N7NJ82</accession>
<keyword evidence="5 9" id="KW-0067">ATP-binding</keyword>
<dbReference type="GO" id="GO:0016887">
    <property type="term" value="F:ATP hydrolysis activity"/>
    <property type="evidence" value="ECO:0007669"/>
    <property type="project" value="InterPro"/>
</dbReference>
<dbReference type="STRING" id="633194.SAMN05421759_108149"/>
<dbReference type="GO" id="GO:0005524">
    <property type="term" value="F:ATP binding"/>
    <property type="evidence" value="ECO:0007669"/>
    <property type="project" value="UniProtKB-KW"/>
</dbReference>